<accession>A0A919EQE1</accession>
<dbReference type="Proteomes" id="UP000632849">
    <property type="component" value="Unassembled WGS sequence"/>
</dbReference>
<proteinExistence type="predicted"/>
<protein>
    <submittedName>
        <fullName evidence="2">Uncharacterized protein</fullName>
    </submittedName>
</protein>
<gene>
    <name evidence="2" type="ORF">GCM10017667_44250</name>
</gene>
<organism evidence="2 3">
    <name type="scientific">Streptomyces filamentosus</name>
    <name type="common">Streptomyces roseosporus</name>
    <dbReference type="NCBI Taxonomy" id="67294"/>
    <lineage>
        <taxon>Bacteria</taxon>
        <taxon>Bacillati</taxon>
        <taxon>Actinomycetota</taxon>
        <taxon>Actinomycetes</taxon>
        <taxon>Kitasatosporales</taxon>
        <taxon>Streptomycetaceae</taxon>
        <taxon>Streptomyces</taxon>
    </lineage>
</organism>
<dbReference type="EMBL" id="BNBE01000002">
    <property type="protein sequence ID" value="GHG07728.1"/>
    <property type="molecule type" value="Genomic_DNA"/>
</dbReference>
<feature type="compositionally biased region" description="Acidic residues" evidence="1">
    <location>
        <begin position="118"/>
        <end position="132"/>
    </location>
</feature>
<evidence type="ECO:0000313" key="3">
    <source>
        <dbReference type="Proteomes" id="UP000632849"/>
    </source>
</evidence>
<name>A0A919EQE1_STRFL</name>
<reference evidence="2" key="2">
    <citation type="submission" date="2020-09" db="EMBL/GenBank/DDBJ databases">
        <authorList>
            <person name="Sun Q."/>
            <person name="Ohkuma M."/>
        </authorList>
    </citation>
    <scope>NUCLEOTIDE SEQUENCE</scope>
    <source>
        <strain evidence="2">JCM 4122</strain>
    </source>
</reference>
<evidence type="ECO:0000256" key="1">
    <source>
        <dbReference type="SAM" id="MobiDB-lite"/>
    </source>
</evidence>
<dbReference type="AlphaFoldDB" id="A0A919EQE1"/>
<comment type="caution">
    <text evidence="2">The sequence shown here is derived from an EMBL/GenBank/DDBJ whole genome shotgun (WGS) entry which is preliminary data.</text>
</comment>
<feature type="region of interest" description="Disordered" evidence="1">
    <location>
        <begin position="110"/>
        <end position="132"/>
    </location>
</feature>
<dbReference type="RefSeq" id="WP_190042706.1">
    <property type="nucleotide sequence ID" value="NZ_BNBE01000002.1"/>
</dbReference>
<reference evidence="2" key="1">
    <citation type="journal article" date="2014" name="Int. J. Syst. Evol. Microbiol.">
        <title>Complete genome sequence of Corynebacterium casei LMG S-19264T (=DSM 44701T), isolated from a smear-ripened cheese.</title>
        <authorList>
            <consortium name="US DOE Joint Genome Institute (JGI-PGF)"/>
            <person name="Walter F."/>
            <person name="Albersmeier A."/>
            <person name="Kalinowski J."/>
            <person name="Ruckert C."/>
        </authorList>
    </citation>
    <scope>NUCLEOTIDE SEQUENCE</scope>
    <source>
        <strain evidence="2">JCM 4122</strain>
    </source>
</reference>
<sequence length="186" mass="19366">MAAVIAMLEELGGLAPLTAEGAAARFAACGWTPGGRPRDGVETSWDADGTGAWIRTSGSGAVDVSFAVWIRDVDESGYFDDLDAVYEEGERVLAGLLPEIERSSFAGRLAEAGRATEGEDEREGEGEGEGGDEFVVRKRWTLDGHVLTAGVVQHDTDFPVMVVVTLETMPATATVPTVAPAPAGGG</sequence>
<evidence type="ECO:0000313" key="2">
    <source>
        <dbReference type="EMBL" id="GHG07728.1"/>
    </source>
</evidence>
<keyword evidence="3" id="KW-1185">Reference proteome</keyword>